<organism evidence="2 3">
    <name type="scientific">Heterorhabditis bacteriophora</name>
    <name type="common">Entomopathogenic nematode worm</name>
    <dbReference type="NCBI Taxonomy" id="37862"/>
    <lineage>
        <taxon>Eukaryota</taxon>
        <taxon>Metazoa</taxon>
        <taxon>Ecdysozoa</taxon>
        <taxon>Nematoda</taxon>
        <taxon>Chromadorea</taxon>
        <taxon>Rhabditida</taxon>
        <taxon>Rhabditina</taxon>
        <taxon>Rhabditomorpha</taxon>
        <taxon>Strongyloidea</taxon>
        <taxon>Heterorhabditidae</taxon>
        <taxon>Heterorhabditis</taxon>
    </lineage>
</organism>
<evidence type="ECO:0000313" key="2">
    <source>
        <dbReference type="Proteomes" id="UP000095283"/>
    </source>
</evidence>
<keyword evidence="1" id="KW-0732">Signal</keyword>
<reference evidence="3" key="1">
    <citation type="submission" date="2016-11" db="UniProtKB">
        <authorList>
            <consortium name="WormBaseParasite"/>
        </authorList>
    </citation>
    <scope>IDENTIFICATION</scope>
</reference>
<evidence type="ECO:0000313" key="3">
    <source>
        <dbReference type="WBParaSite" id="Hba_09888"/>
    </source>
</evidence>
<proteinExistence type="predicted"/>
<name>A0A1I7WXD9_HETBA</name>
<evidence type="ECO:0000256" key="1">
    <source>
        <dbReference type="SAM" id="SignalP"/>
    </source>
</evidence>
<protein>
    <submittedName>
        <fullName evidence="3">GLUCAGON domain-containing protein</fullName>
    </submittedName>
</protein>
<dbReference type="AlphaFoldDB" id="A0A1I7WXD9"/>
<dbReference type="WBParaSite" id="Hba_09888">
    <property type="protein sequence ID" value="Hba_09888"/>
    <property type="gene ID" value="Hba_09888"/>
</dbReference>
<feature type="chain" id="PRO_5009310853" evidence="1">
    <location>
        <begin position="18"/>
        <end position="84"/>
    </location>
</feature>
<accession>A0A1I7WXD9</accession>
<dbReference type="Proteomes" id="UP000095283">
    <property type="component" value="Unplaced"/>
</dbReference>
<keyword evidence="2" id="KW-1185">Reference proteome</keyword>
<sequence>MPLPYVLWLLIVATSLAVRQGIDDLQESAVHSFIRKNRIQERKFKRDSYKPSLFDSEEFYDEVDEKHPDEYANFSSTIIDCLKT</sequence>
<feature type="signal peptide" evidence="1">
    <location>
        <begin position="1"/>
        <end position="17"/>
    </location>
</feature>